<dbReference type="PANTHER" id="PTHR43467">
    <property type="entry name" value="COBALT-PRECORRIN-2 C(20)-METHYLTRANSFERASE"/>
    <property type="match status" value="1"/>
</dbReference>
<evidence type="ECO:0000313" key="7">
    <source>
        <dbReference type="EMBL" id="BCB78183.1"/>
    </source>
</evidence>
<dbReference type="InterPro" id="IPR000878">
    <property type="entry name" value="4pyrrol_Mease"/>
</dbReference>
<sequence>MRKLLVIGVGVGDPDFVTIQAVDALNAVDVFFLLDKGPAADDLTHARQAICERFITHDRYRTVTVTDPPRDRAAADYPDAVRRWRDERAERLERVIDAELDEDGVGGFLVWGDPSLYDGTIRVIETMLKRGALTLEYEVIAGISSIQALAARHRIAINRVAGPVHVTTGRRIKEALPDNADDIVVMLDADLACAAYRDEDIDIYWGAYLGTEDEVLVAGKLGDVVDQIAQTRAELRERKGWIMDTYLLRRIG</sequence>
<dbReference type="InterPro" id="IPR035996">
    <property type="entry name" value="4pyrrol_Methylase_sf"/>
</dbReference>
<dbReference type="SUPFAM" id="SSF53790">
    <property type="entry name" value="Tetrapyrrole methylase"/>
    <property type="match status" value="1"/>
</dbReference>
<organism evidence="7 8">
    <name type="scientific">Phytohabitans flavus</name>
    <dbReference type="NCBI Taxonomy" id="1076124"/>
    <lineage>
        <taxon>Bacteria</taxon>
        <taxon>Bacillati</taxon>
        <taxon>Actinomycetota</taxon>
        <taxon>Actinomycetes</taxon>
        <taxon>Micromonosporales</taxon>
        <taxon>Micromonosporaceae</taxon>
    </lineage>
</organism>
<keyword evidence="5" id="KW-0949">S-adenosyl-L-methionine</keyword>
<comment type="pathway">
    <text evidence="1">Cofactor biosynthesis; adenosylcobalamin biosynthesis.</text>
</comment>
<evidence type="ECO:0000256" key="5">
    <source>
        <dbReference type="ARBA" id="ARBA00022691"/>
    </source>
</evidence>
<keyword evidence="3" id="KW-0489">Methyltransferase</keyword>
<evidence type="ECO:0000256" key="2">
    <source>
        <dbReference type="ARBA" id="ARBA00022573"/>
    </source>
</evidence>
<dbReference type="KEGG" id="pfla:Pflav_045930"/>
<dbReference type="InterPro" id="IPR014776">
    <property type="entry name" value="4pyrrole_Mease_sub2"/>
</dbReference>
<keyword evidence="2" id="KW-0169">Cobalamin biosynthesis</keyword>
<protein>
    <submittedName>
        <fullName evidence="7">Precorrin-6A synthase (Deacetylating)</fullName>
    </submittedName>
</protein>
<evidence type="ECO:0000313" key="8">
    <source>
        <dbReference type="Proteomes" id="UP000502508"/>
    </source>
</evidence>
<dbReference type="InterPro" id="IPR014777">
    <property type="entry name" value="4pyrrole_Mease_sub1"/>
</dbReference>
<dbReference type="GO" id="GO:0009236">
    <property type="term" value="P:cobalamin biosynthetic process"/>
    <property type="evidence" value="ECO:0007669"/>
    <property type="project" value="UniProtKB-KW"/>
</dbReference>
<evidence type="ECO:0000256" key="1">
    <source>
        <dbReference type="ARBA" id="ARBA00004953"/>
    </source>
</evidence>
<dbReference type="NCBIfam" id="TIGR02434">
    <property type="entry name" value="CobF"/>
    <property type="match status" value="1"/>
</dbReference>
<proteinExistence type="predicted"/>
<dbReference type="Gene3D" id="3.30.950.10">
    <property type="entry name" value="Methyltransferase, Cobalt-precorrin-4 Transmethylase, Domain 2"/>
    <property type="match status" value="1"/>
</dbReference>
<keyword evidence="4" id="KW-0808">Transferase</keyword>
<feature type="domain" description="Tetrapyrrole methylase" evidence="6">
    <location>
        <begin position="3"/>
        <end position="224"/>
    </location>
</feature>
<accession>A0A6F8XWJ5</accession>
<reference evidence="7 8" key="2">
    <citation type="submission" date="2020-03" db="EMBL/GenBank/DDBJ databases">
        <authorList>
            <person name="Ichikawa N."/>
            <person name="Kimura A."/>
            <person name="Kitahashi Y."/>
            <person name="Uohara A."/>
        </authorList>
    </citation>
    <scope>NUCLEOTIDE SEQUENCE [LARGE SCALE GENOMIC DNA]</scope>
    <source>
        <strain evidence="7 8">NBRC 107702</strain>
    </source>
</reference>
<gene>
    <name evidence="7" type="ORF">Pflav_045930</name>
</gene>
<dbReference type="Gene3D" id="3.40.1010.10">
    <property type="entry name" value="Cobalt-precorrin-4 Transmethylase, Domain 1"/>
    <property type="match status" value="1"/>
</dbReference>
<evidence type="ECO:0000256" key="3">
    <source>
        <dbReference type="ARBA" id="ARBA00022603"/>
    </source>
</evidence>
<keyword evidence="8" id="KW-1185">Reference proteome</keyword>
<evidence type="ECO:0000256" key="4">
    <source>
        <dbReference type="ARBA" id="ARBA00022679"/>
    </source>
</evidence>
<dbReference type="GO" id="GO:0032259">
    <property type="term" value="P:methylation"/>
    <property type="evidence" value="ECO:0007669"/>
    <property type="project" value="UniProtKB-KW"/>
</dbReference>
<dbReference type="RefSeq" id="WP_173037774.1">
    <property type="nucleotide sequence ID" value="NZ_AP022870.1"/>
</dbReference>
<dbReference type="Proteomes" id="UP000502508">
    <property type="component" value="Chromosome"/>
</dbReference>
<name>A0A6F8XWJ5_9ACTN</name>
<dbReference type="Pfam" id="PF00590">
    <property type="entry name" value="TP_methylase"/>
    <property type="match status" value="1"/>
</dbReference>
<dbReference type="InterPro" id="IPR012797">
    <property type="entry name" value="CobF"/>
</dbReference>
<dbReference type="EMBL" id="AP022870">
    <property type="protein sequence ID" value="BCB78183.1"/>
    <property type="molecule type" value="Genomic_DNA"/>
</dbReference>
<reference evidence="7 8" key="1">
    <citation type="submission" date="2020-03" db="EMBL/GenBank/DDBJ databases">
        <title>Whole genome shotgun sequence of Phytohabitans flavus NBRC 107702.</title>
        <authorList>
            <person name="Komaki H."/>
            <person name="Tamura T."/>
        </authorList>
    </citation>
    <scope>NUCLEOTIDE SEQUENCE [LARGE SCALE GENOMIC DNA]</scope>
    <source>
        <strain evidence="7 8">NBRC 107702</strain>
    </source>
</reference>
<evidence type="ECO:0000259" key="6">
    <source>
        <dbReference type="Pfam" id="PF00590"/>
    </source>
</evidence>
<dbReference type="CDD" id="cd11643">
    <property type="entry name" value="Precorrin-6A-synthase"/>
    <property type="match status" value="1"/>
</dbReference>
<dbReference type="PIRSF" id="PIRSF036525">
    <property type="entry name" value="CobF"/>
    <property type="match status" value="1"/>
</dbReference>
<dbReference type="GO" id="GO:0043819">
    <property type="term" value="F:precorrin-6A synthase (deacetylating) activity"/>
    <property type="evidence" value="ECO:0007669"/>
    <property type="project" value="InterPro"/>
</dbReference>
<dbReference type="AlphaFoldDB" id="A0A6F8XWJ5"/>
<dbReference type="PANTHER" id="PTHR43467:SF1">
    <property type="entry name" value="PRECORRIN-6A SYNTHASE [DEACETYLATING]"/>
    <property type="match status" value="1"/>
</dbReference>